<gene>
    <name evidence="8" type="ORF">NSJP_3106</name>
</gene>
<keyword evidence="4" id="KW-0378">Hydrolase</keyword>
<accession>A0A1W1I8Z6</accession>
<dbReference type="InterPro" id="IPR025202">
    <property type="entry name" value="PLD-like_dom"/>
</dbReference>
<name>A0A1W1I8Z6_9BACT</name>
<dbReference type="SUPFAM" id="SSF56024">
    <property type="entry name" value="Phospholipase D/nuclease"/>
    <property type="match status" value="1"/>
</dbReference>
<dbReference type="EC" id="3.1.4.4" evidence="3"/>
<dbReference type="STRING" id="1325564.NSJP_3106"/>
<evidence type="ECO:0000256" key="1">
    <source>
        <dbReference type="ARBA" id="ARBA00000798"/>
    </source>
</evidence>
<evidence type="ECO:0000256" key="3">
    <source>
        <dbReference type="ARBA" id="ARBA00012027"/>
    </source>
</evidence>
<protein>
    <recommendedName>
        <fullName evidence="3">phospholipase D</fullName>
        <ecNumber evidence="3">3.1.4.4</ecNumber>
    </recommendedName>
</protein>
<dbReference type="Gene3D" id="3.30.870.10">
    <property type="entry name" value="Endonuclease Chain A"/>
    <property type="match status" value="1"/>
</dbReference>
<reference evidence="8 9" key="1">
    <citation type="submission" date="2017-03" db="EMBL/GenBank/DDBJ databases">
        <authorList>
            <person name="Afonso C.L."/>
            <person name="Miller P.J."/>
            <person name="Scott M.A."/>
            <person name="Spackman E."/>
            <person name="Goraichik I."/>
            <person name="Dimitrov K.M."/>
            <person name="Suarez D.L."/>
            <person name="Swayne D.E."/>
        </authorList>
    </citation>
    <scope>NUCLEOTIDE SEQUENCE [LARGE SCALE GENOMIC DNA]</scope>
    <source>
        <strain evidence="8">Genome sequencing of Nitrospira japonica strain NJ11</strain>
    </source>
</reference>
<proteinExistence type="inferred from homology"/>
<comment type="catalytic activity">
    <reaction evidence="1">
        <text>a 1,2-diacyl-sn-glycero-3-phosphocholine + H2O = a 1,2-diacyl-sn-glycero-3-phosphate + choline + H(+)</text>
        <dbReference type="Rhea" id="RHEA:14445"/>
        <dbReference type="ChEBI" id="CHEBI:15354"/>
        <dbReference type="ChEBI" id="CHEBI:15377"/>
        <dbReference type="ChEBI" id="CHEBI:15378"/>
        <dbReference type="ChEBI" id="CHEBI:57643"/>
        <dbReference type="ChEBI" id="CHEBI:58608"/>
        <dbReference type="EC" id="3.1.4.4"/>
    </reaction>
</comment>
<keyword evidence="9" id="KW-1185">Reference proteome</keyword>
<dbReference type="InterPro" id="IPR001736">
    <property type="entry name" value="PLipase_D/transphosphatidylase"/>
</dbReference>
<dbReference type="Proteomes" id="UP000192042">
    <property type="component" value="Chromosome I"/>
</dbReference>
<evidence type="ECO:0000313" key="9">
    <source>
        <dbReference type="Proteomes" id="UP000192042"/>
    </source>
</evidence>
<evidence type="ECO:0000256" key="2">
    <source>
        <dbReference type="ARBA" id="ARBA00008664"/>
    </source>
</evidence>
<dbReference type="EMBL" id="LT828648">
    <property type="protein sequence ID" value="SLM49273.1"/>
    <property type="molecule type" value="Genomic_DNA"/>
</dbReference>
<organism evidence="8 9">
    <name type="scientific">Nitrospira japonica</name>
    <dbReference type="NCBI Taxonomy" id="1325564"/>
    <lineage>
        <taxon>Bacteria</taxon>
        <taxon>Pseudomonadati</taxon>
        <taxon>Nitrospirota</taxon>
        <taxon>Nitrospiria</taxon>
        <taxon>Nitrospirales</taxon>
        <taxon>Nitrospiraceae</taxon>
        <taxon>Nitrospira</taxon>
    </lineage>
</organism>
<dbReference type="AlphaFoldDB" id="A0A1W1I8Z6"/>
<dbReference type="GO" id="GO:0016891">
    <property type="term" value="F:RNA endonuclease activity producing 5'-phosphomonoesters, hydrolytic mechanism"/>
    <property type="evidence" value="ECO:0007669"/>
    <property type="project" value="TreeGrafter"/>
</dbReference>
<keyword evidence="6" id="KW-0443">Lipid metabolism</keyword>
<feature type="domain" description="PLD phosphodiesterase" evidence="7">
    <location>
        <begin position="121"/>
        <end position="148"/>
    </location>
</feature>
<evidence type="ECO:0000256" key="6">
    <source>
        <dbReference type="ARBA" id="ARBA00023098"/>
    </source>
</evidence>
<evidence type="ECO:0000313" key="8">
    <source>
        <dbReference type="EMBL" id="SLM49273.1"/>
    </source>
</evidence>
<dbReference type="InterPro" id="IPR051406">
    <property type="entry name" value="PLD_domain"/>
</dbReference>
<dbReference type="PANTHER" id="PTHR43856">
    <property type="entry name" value="CARDIOLIPIN HYDROLASE"/>
    <property type="match status" value="1"/>
</dbReference>
<dbReference type="GO" id="GO:0004630">
    <property type="term" value="F:phospholipase D activity"/>
    <property type="evidence" value="ECO:0007669"/>
    <property type="project" value="UniProtKB-EC"/>
</dbReference>
<dbReference type="GO" id="GO:0006793">
    <property type="term" value="P:phosphorus metabolic process"/>
    <property type="evidence" value="ECO:0007669"/>
    <property type="project" value="UniProtKB-ARBA"/>
</dbReference>
<comment type="similarity">
    <text evidence="2">Belongs to the phospholipase D family.</text>
</comment>
<dbReference type="Pfam" id="PF13091">
    <property type="entry name" value="PLDc_2"/>
    <property type="match status" value="1"/>
</dbReference>
<dbReference type="PANTHER" id="PTHR43856:SF1">
    <property type="entry name" value="MITOCHONDRIAL CARDIOLIPIN HYDROLASE"/>
    <property type="match status" value="1"/>
</dbReference>
<sequence length="188" mass="21225">MSGRLASSPHRISRALAVCLLWIPYVSPIDQAVSAGIEIYFAPEEAPLDRVVSLYGKARRYIYVSVYGLTSPRAVEALVAAKKRGLDVRLMTDQGRAQDIKQRSALRTLRSAGIPIRVNRHDGLMHLKQVVIDDDVNTSGSMNHTTSGNRYNDERLDIVTDHATTVKAREKFLAMWNDRERFESWVEE</sequence>
<keyword evidence="5" id="KW-0442">Lipid degradation</keyword>
<evidence type="ECO:0000256" key="4">
    <source>
        <dbReference type="ARBA" id="ARBA00022801"/>
    </source>
</evidence>
<evidence type="ECO:0000256" key="5">
    <source>
        <dbReference type="ARBA" id="ARBA00022963"/>
    </source>
</evidence>
<dbReference type="KEGG" id="nja:NSJP_3106"/>
<dbReference type="PROSITE" id="PS50035">
    <property type="entry name" value="PLD"/>
    <property type="match status" value="1"/>
</dbReference>
<dbReference type="GO" id="GO:0016042">
    <property type="term" value="P:lipid catabolic process"/>
    <property type="evidence" value="ECO:0007669"/>
    <property type="project" value="UniProtKB-KW"/>
</dbReference>
<evidence type="ECO:0000259" key="7">
    <source>
        <dbReference type="PROSITE" id="PS50035"/>
    </source>
</evidence>